<dbReference type="AlphaFoldDB" id="G0W3Z9"/>
<evidence type="ECO:0000256" key="3">
    <source>
        <dbReference type="ARBA" id="ARBA00022676"/>
    </source>
</evidence>
<dbReference type="OMA" id="WIPENVS"/>
<keyword evidence="9 10" id="KW-0472">Membrane</keyword>
<evidence type="ECO:0000256" key="5">
    <source>
        <dbReference type="ARBA" id="ARBA00022692"/>
    </source>
</evidence>
<dbReference type="GeneID" id="11494242"/>
<evidence type="ECO:0000256" key="9">
    <source>
        <dbReference type="ARBA" id="ARBA00023136"/>
    </source>
</evidence>
<comment type="similarity">
    <text evidence="2">Belongs to the glycosyltransferase 32 family.</text>
</comment>
<dbReference type="RefSeq" id="XP_003667780.1">
    <property type="nucleotide sequence ID" value="XM_003667732.1"/>
</dbReference>
<name>G0W3Z9_NAUDC</name>
<gene>
    <name evidence="11" type="primary">NDAI0A03800</name>
    <name evidence="11" type="ordered locus">NDAI_0A03800</name>
</gene>
<evidence type="ECO:0000256" key="2">
    <source>
        <dbReference type="ARBA" id="ARBA00009003"/>
    </source>
</evidence>
<dbReference type="KEGG" id="ndi:NDAI_0A03800"/>
<keyword evidence="7 10" id="KW-1133">Transmembrane helix</keyword>
<evidence type="ECO:0000256" key="7">
    <source>
        <dbReference type="ARBA" id="ARBA00022989"/>
    </source>
</evidence>
<keyword evidence="5 10" id="KW-0812">Transmembrane</keyword>
<evidence type="ECO:0000313" key="11">
    <source>
        <dbReference type="EMBL" id="CCD22537.1"/>
    </source>
</evidence>
<dbReference type="EMBL" id="HE580267">
    <property type="protein sequence ID" value="CCD22537.1"/>
    <property type="molecule type" value="Genomic_DNA"/>
</dbReference>
<dbReference type="InterPro" id="IPR039367">
    <property type="entry name" value="Och1-like"/>
</dbReference>
<evidence type="ECO:0000313" key="12">
    <source>
        <dbReference type="Proteomes" id="UP000000689"/>
    </source>
</evidence>
<proteinExistence type="inferred from homology"/>
<comment type="subcellular location">
    <subcellularLocation>
        <location evidence="1">Golgi apparatus membrane</location>
        <topology evidence="1">Single-pass type II membrane protein</topology>
    </subcellularLocation>
</comment>
<protein>
    <recommendedName>
        <fullName evidence="13">Glycosyltransferase family 32 protein</fullName>
    </recommendedName>
</protein>
<evidence type="ECO:0000256" key="1">
    <source>
        <dbReference type="ARBA" id="ARBA00004323"/>
    </source>
</evidence>
<dbReference type="eggNOG" id="ENOG502QW2I">
    <property type="taxonomic scope" value="Eukaryota"/>
</dbReference>
<dbReference type="Gene3D" id="3.90.550.20">
    <property type="match status" value="1"/>
</dbReference>
<keyword evidence="4" id="KW-0808">Transferase</keyword>
<dbReference type="GO" id="GO:0000136">
    <property type="term" value="C:mannan polymerase complex"/>
    <property type="evidence" value="ECO:0007669"/>
    <property type="project" value="TreeGrafter"/>
</dbReference>
<dbReference type="PANTHER" id="PTHR31834:SF11">
    <property type="entry name" value="GLYCOSYLTRANSFERASE HOC1-RELATED"/>
    <property type="match status" value="1"/>
</dbReference>
<dbReference type="GO" id="GO:0006487">
    <property type="term" value="P:protein N-linked glycosylation"/>
    <property type="evidence" value="ECO:0007669"/>
    <property type="project" value="TreeGrafter"/>
</dbReference>
<accession>G0W3Z9</accession>
<sequence>MSKTRSTRNIVHLKRLIWIIISLIIAIFLLIRFLNNNNANNLQVILQNLPKEISQSINTVSSKQKSDQEILQKFEKLTKQLKKSQEDQTRQFERQRKILEKKIQELKPPLSDATIREKLTYQFPYDPIEKFPAFIWQTWSNDIKLEQLMEIKDIWDSQNPGFVHEILNDDISEALIHHYYSKVPEVIKAYNYLPSRILKIDFFKYLILLARGGIYADVDTKPLQPVPNWIPEAVVPSKIGLIIGIEHDAKKPDWRSNFVRRLQFGTWIIQSKPGHPILREMVAVITEETLKENEDSLNINVRNDLDIMSWTGSGVWTDVIFKYFNDYMKSGINGKVTWKKFHNMILPRLISDVLIFPEFSFKAPLEFDKTDMKRNLYLVHHEGAKFWKAAPTVEN</sequence>
<reference evidence="11 12" key="1">
    <citation type="journal article" date="2011" name="Proc. Natl. Acad. Sci. U.S.A.">
        <title>Evolutionary erosion of yeast sex chromosomes by mating-type switching accidents.</title>
        <authorList>
            <person name="Gordon J.L."/>
            <person name="Armisen D."/>
            <person name="Proux-Wera E."/>
            <person name="Oheigeartaigh S.S."/>
            <person name="Byrne K.P."/>
            <person name="Wolfe K.H."/>
        </authorList>
    </citation>
    <scope>NUCLEOTIDE SEQUENCE [LARGE SCALE GENOMIC DNA]</scope>
    <source>
        <strain evidence="12">ATCC 10597 / BCRC 20456 / CBS 421 / NBRC 0211 / NRRL Y-12639</strain>
    </source>
</reference>
<feature type="transmembrane region" description="Helical" evidence="10">
    <location>
        <begin position="16"/>
        <end position="34"/>
    </location>
</feature>
<keyword evidence="8" id="KW-0333">Golgi apparatus</keyword>
<evidence type="ECO:0000256" key="10">
    <source>
        <dbReference type="SAM" id="Phobius"/>
    </source>
</evidence>
<evidence type="ECO:0000256" key="6">
    <source>
        <dbReference type="ARBA" id="ARBA00022968"/>
    </source>
</evidence>
<evidence type="ECO:0000256" key="8">
    <source>
        <dbReference type="ARBA" id="ARBA00023034"/>
    </source>
</evidence>
<dbReference type="SUPFAM" id="SSF53448">
    <property type="entry name" value="Nucleotide-diphospho-sugar transferases"/>
    <property type="match status" value="1"/>
</dbReference>
<dbReference type="PANTHER" id="PTHR31834">
    <property type="entry name" value="INITIATION-SPECIFIC ALPHA-1,6-MANNOSYLTRANSFERASE"/>
    <property type="match status" value="1"/>
</dbReference>
<dbReference type="InterPro" id="IPR029044">
    <property type="entry name" value="Nucleotide-diphossugar_trans"/>
</dbReference>
<dbReference type="InterPro" id="IPR007577">
    <property type="entry name" value="GlycoTrfase_DXD_sugar-bd_CS"/>
</dbReference>
<keyword evidence="12" id="KW-1185">Reference proteome</keyword>
<dbReference type="FunFam" id="3.90.550.20:FF:000002">
    <property type="entry name" value="Initiation-specific alpha-1,6-mannosyltransferase"/>
    <property type="match status" value="1"/>
</dbReference>
<dbReference type="STRING" id="1071378.G0W3Z9"/>
<keyword evidence="6" id="KW-0735">Signal-anchor</keyword>
<keyword evidence="3" id="KW-0328">Glycosyltransferase</keyword>
<organism evidence="11 12">
    <name type="scientific">Naumovozyma dairenensis (strain ATCC 10597 / BCRC 20456 / CBS 421 / NBRC 0211 / NRRL Y-12639)</name>
    <name type="common">Saccharomyces dairenensis</name>
    <dbReference type="NCBI Taxonomy" id="1071378"/>
    <lineage>
        <taxon>Eukaryota</taxon>
        <taxon>Fungi</taxon>
        <taxon>Dikarya</taxon>
        <taxon>Ascomycota</taxon>
        <taxon>Saccharomycotina</taxon>
        <taxon>Saccharomycetes</taxon>
        <taxon>Saccharomycetales</taxon>
        <taxon>Saccharomycetaceae</taxon>
        <taxon>Naumovozyma</taxon>
    </lineage>
</organism>
<dbReference type="Pfam" id="PF04488">
    <property type="entry name" value="Gly_transf_sug"/>
    <property type="match status" value="1"/>
</dbReference>
<dbReference type="OrthoDB" id="411251at2759"/>
<evidence type="ECO:0008006" key="13">
    <source>
        <dbReference type="Google" id="ProtNLM"/>
    </source>
</evidence>
<dbReference type="GO" id="GO:0000009">
    <property type="term" value="F:alpha-1,6-mannosyltransferase activity"/>
    <property type="evidence" value="ECO:0007669"/>
    <property type="project" value="InterPro"/>
</dbReference>
<evidence type="ECO:0000256" key="4">
    <source>
        <dbReference type="ARBA" id="ARBA00022679"/>
    </source>
</evidence>
<dbReference type="HOGENOM" id="CLU_022381_5_0_1"/>
<dbReference type="Proteomes" id="UP000000689">
    <property type="component" value="Chromosome 1"/>
</dbReference>